<feature type="domain" description="Major facilitator superfamily (MFS) profile" evidence="8">
    <location>
        <begin position="7"/>
        <end position="409"/>
    </location>
</feature>
<evidence type="ECO:0000256" key="1">
    <source>
        <dbReference type="ARBA" id="ARBA00004651"/>
    </source>
</evidence>
<dbReference type="Gene3D" id="1.20.1250.20">
    <property type="entry name" value="MFS general substrate transporter like domains"/>
    <property type="match status" value="2"/>
</dbReference>
<dbReference type="InterPro" id="IPR050189">
    <property type="entry name" value="MFS_Efflux_Transporters"/>
</dbReference>
<dbReference type="CDD" id="cd06174">
    <property type="entry name" value="MFS"/>
    <property type="match status" value="1"/>
</dbReference>
<proteinExistence type="predicted"/>
<keyword evidence="3" id="KW-1003">Cell membrane</keyword>
<evidence type="ECO:0000256" key="5">
    <source>
        <dbReference type="ARBA" id="ARBA00022989"/>
    </source>
</evidence>
<evidence type="ECO:0000259" key="8">
    <source>
        <dbReference type="PROSITE" id="PS50850"/>
    </source>
</evidence>
<dbReference type="AlphaFoldDB" id="A0A9D1V4K2"/>
<evidence type="ECO:0000256" key="6">
    <source>
        <dbReference type="ARBA" id="ARBA00023136"/>
    </source>
</evidence>
<protein>
    <submittedName>
        <fullName evidence="9">MFS transporter</fullName>
    </submittedName>
</protein>
<sequence>MTVKSHLTGRKWIVLLTICLTTAVITELPYLRWALYEPLREWLGQTNTEFGASMSLFGIVAAIGYIPGGWIADRVSHRKMFAISSILCGLIGFWFATCPSYIETMIIHVLWAITNITMFWPVMTKAVAMLEDAKGQGKVFGLFEGIRGIILVGLMAVLMQIFERFGGIQMVIVALSVFSILCGIIAFLFMEDNVAKGEKSENTVLRDMLAVVKIPAVWLVAGVIFTIYLAYNTSSYMSPYVENVLGMTAVVAGYITILRKDITRIVAAPLSGWISTKMDGACTKVIGGFCVIMIAAIAGLMVVPEGSSMLIVAIVLMLISSFAIYGMRGMYYAIIGEIGTPTHIYGAVAGWASFIGFLPDAFNASVCGVILDAIPGAAGYRVIFGYMLATLVVCLILVLALLRLVNKAKKGVNIFGAAGTVPETASNG</sequence>
<comment type="subcellular location">
    <subcellularLocation>
        <location evidence="1">Cell membrane</location>
        <topology evidence="1">Multi-pass membrane protein</topology>
    </subcellularLocation>
</comment>
<feature type="transmembrane region" description="Helical" evidence="7">
    <location>
        <begin position="285"/>
        <end position="303"/>
    </location>
</feature>
<dbReference type="InterPro" id="IPR020846">
    <property type="entry name" value="MFS_dom"/>
</dbReference>
<feature type="transmembrane region" description="Helical" evidence="7">
    <location>
        <begin position="80"/>
        <end position="102"/>
    </location>
</feature>
<keyword evidence="2" id="KW-0813">Transport</keyword>
<organism evidence="9 10">
    <name type="scientific">Candidatus Allofournierella pullicola</name>
    <dbReference type="NCBI Taxonomy" id="2838596"/>
    <lineage>
        <taxon>Bacteria</taxon>
        <taxon>Bacillati</taxon>
        <taxon>Bacillota</taxon>
        <taxon>Clostridia</taxon>
        <taxon>Eubacteriales</taxon>
        <taxon>Oscillospiraceae</taxon>
        <taxon>Allofournierella</taxon>
    </lineage>
</organism>
<evidence type="ECO:0000256" key="3">
    <source>
        <dbReference type="ARBA" id="ARBA00022475"/>
    </source>
</evidence>
<gene>
    <name evidence="9" type="ORF">H9865_07900</name>
</gene>
<evidence type="ECO:0000256" key="2">
    <source>
        <dbReference type="ARBA" id="ARBA00022448"/>
    </source>
</evidence>
<dbReference type="PANTHER" id="PTHR43124:SF3">
    <property type="entry name" value="CHLORAMPHENICOL EFFLUX PUMP RV0191"/>
    <property type="match status" value="1"/>
</dbReference>
<feature type="transmembrane region" description="Helical" evidence="7">
    <location>
        <begin position="383"/>
        <end position="405"/>
    </location>
</feature>
<dbReference type="GO" id="GO:0005886">
    <property type="term" value="C:plasma membrane"/>
    <property type="evidence" value="ECO:0007669"/>
    <property type="project" value="UniProtKB-SubCell"/>
</dbReference>
<dbReference type="InterPro" id="IPR011701">
    <property type="entry name" value="MFS"/>
</dbReference>
<dbReference type="InterPro" id="IPR036259">
    <property type="entry name" value="MFS_trans_sf"/>
</dbReference>
<keyword evidence="6 7" id="KW-0472">Membrane</keyword>
<evidence type="ECO:0000313" key="10">
    <source>
        <dbReference type="Proteomes" id="UP000824193"/>
    </source>
</evidence>
<feature type="transmembrane region" description="Helical" evidence="7">
    <location>
        <begin position="309"/>
        <end position="327"/>
    </location>
</feature>
<dbReference type="GO" id="GO:0022857">
    <property type="term" value="F:transmembrane transporter activity"/>
    <property type="evidence" value="ECO:0007669"/>
    <property type="project" value="InterPro"/>
</dbReference>
<accession>A0A9D1V4K2</accession>
<dbReference type="PROSITE" id="PS50850">
    <property type="entry name" value="MFS"/>
    <property type="match status" value="1"/>
</dbReference>
<evidence type="ECO:0000313" key="9">
    <source>
        <dbReference type="EMBL" id="HIX06006.1"/>
    </source>
</evidence>
<feature type="transmembrane region" description="Helical" evidence="7">
    <location>
        <begin position="210"/>
        <end position="231"/>
    </location>
</feature>
<dbReference type="PANTHER" id="PTHR43124">
    <property type="entry name" value="PURINE EFFLUX PUMP PBUE"/>
    <property type="match status" value="1"/>
</dbReference>
<evidence type="ECO:0000256" key="7">
    <source>
        <dbReference type="SAM" id="Phobius"/>
    </source>
</evidence>
<keyword evidence="5 7" id="KW-1133">Transmembrane helix</keyword>
<feature type="transmembrane region" description="Helical" evidence="7">
    <location>
        <begin position="108"/>
        <end position="128"/>
    </location>
</feature>
<reference evidence="9" key="1">
    <citation type="journal article" date="2021" name="PeerJ">
        <title>Extensive microbial diversity within the chicken gut microbiome revealed by metagenomics and culture.</title>
        <authorList>
            <person name="Gilroy R."/>
            <person name="Ravi A."/>
            <person name="Getino M."/>
            <person name="Pursley I."/>
            <person name="Horton D.L."/>
            <person name="Alikhan N.F."/>
            <person name="Baker D."/>
            <person name="Gharbi K."/>
            <person name="Hall N."/>
            <person name="Watson M."/>
            <person name="Adriaenssens E.M."/>
            <person name="Foster-Nyarko E."/>
            <person name="Jarju S."/>
            <person name="Secka A."/>
            <person name="Antonio M."/>
            <person name="Oren A."/>
            <person name="Chaudhuri R.R."/>
            <person name="La Ragione R."/>
            <person name="Hildebrand F."/>
            <person name="Pallen M.J."/>
        </authorList>
    </citation>
    <scope>NUCLEOTIDE SEQUENCE</scope>
    <source>
        <strain evidence="9">2239</strain>
    </source>
</reference>
<name>A0A9D1V4K2_9FIRM</name>
<comment type="caution">
    <text evidence="9">The sequence shown here is derived from an EMBL/GenBank/DDBJ whole genome shotgun (WGS) entry which is preliminary data.</text>
</comment>
<keyword evidence="4 7" id="KW-0812">Transmembrane</keyword>
<feature type="transmembrane region" description="Helical" evidence="7">
    <location>
        <begin position="140"/>
        <end position="162"/>
    </location>
</feature>
<feature type="transmembrane region" description="Helical" evidence="7">
    <location>
        <begin position="168"/>
        <end position="189"/>
    </location>
</feature>
<dbReference type="SUPFAM" id="SSF103473">
    <property type="entry name" value="MFS general substrate transporter"/>
    <property type="match status" value="1"/>
</dbReference>
<dbReference type="Proteomes" id="UP000824193">
    <property type="component" value="Unassembled WGS sequence"/>
</dbReference>
<feature type="transmembrane region" description="Helical" evidence="7">
    <location>
        <begin position="237"/>
        <end position="257"/>
    </location>
</feature>
<reference evidence="9" key="2">
    <citation type="submission" date="2021-04" db="EMBL/GenBank/DDBJ databases">
        <authorList>
            <person name="Gilroy R."/>
        </authorList>
    </citation>
    <scope>NUCLEOTIDE SEQUENCE</scope>
    <source>
        <strain evidence="9">2239</strain>
    </source>
</reference>
<feature type="transmembrane region" description="Helical" evidence="7">
    <location>
        <begin position="12"/>
        <end position="30"/>
    </location>
</feature>
<evidence type="ECO:0000256" key="4">
    <source>
        <dbReference type="ARBA" id="ARBA00022692"/>
    </source>
</evidence>
<feature type="transmembrane region" description="Helical" evidence="7">
    <location>
        <begin position="50"/>
        <end position="68"/>
    </location>
</feature>
<dbReference type="Pfam" id="PF07690">
    <property type="entry name" value="MFS_1"/>
    <property type="match status" value="1"/>
</dbReference>
<dbReference type="EMBL" id="DXFW01000022">
    <property type="protein sequence ID" value="HIX06006.1"/>
    <property type="molecule type" value="Genomic_DNA"/>
</dbReference>